<evidence type="ECO:0000256" key="8">
    <source>
        <dbReference type="ARBA" id="ARBA00022989"/>
    </source>
</evidence>
<keyword evidence="5" id="KW-0808">Transferase</keyword>
<keyword evidence="15" id="KW-1185">Reference proteome</keyword>
<reference evidence="14 15" key="1">
    <citation type="submission" date="2019-09" db="EMBL/GenBank/DDBJ databases">
        <title>Draft genome sequence of the Ebosin-producing strain Streptomyces sp. 139.</title>
        <authorList>
            <person name="Ai L."/>
            <person name="Geng M."/>
            <person name="Ma M."/>
            <person name="Bai L."/>
        </authorList>
    </citation>
    <scope>NUCLEOTIDE SEQUENCE [LARGE SCALE GENOMIC DNA]</scope>
    <source>
        <strain evidence="14 15">139</strain>
        <plasmid evidence="14 15">unnamed1</plasmid>
    </source>
</reference>
<dbReference type="InterPro" id="IPR003660">
    <property type="entry name" value="HAMP_dom"/>
</dbReference>
<dbReference type="EMBL" id="CP043960">
    <property type="protein sequence ID" value="QER90573.1"/>
    <property type="molecule type" value="Genomic_DNA"/>
</dbReference>
<dbReference type="PANTHER" id="PTHR45436">
    <property type="entry name" value="SENSOR HISTIDINE KINASE YKOH"/>
    <property type="match status" value="1"/>
</dbReference>
<dbReference type="Gene3D" id="3.30.565.10">
    <property type="entry name" value="Histidine kinase-like ATPase, C-terminal domain"/>
    <property type="match status" value="1"/>
</dbReference>
<keyword evidence="10 11" id="KW-0472">Membrane</keyword>
<dbReference type="InterPro" id="IPR003661">
    <property type="entry name" value="HisK_dim/P_dom"/>
</dbReference>
<dbReference type="Pfam" id="PF02518">
    <property type="entry name" value="HATPase_c"/>
    <property type="match status" value="1"/>
</dbReference>
<dbReference type="CDD" id="cd00082">
    <property type="entry name" value="HisKA"/>
    <property type="match status" value="1"/>
</dbReference>
<dbReference type="Pfam" id="PF00672">
    <property type="entry name" value="HAMP"/>
    <property type="match status" value="1"/>
</dbReference>
<dbReference type="CDD" id="cd00075">
    <property type="entry name" value="HATPase"/>
    <property type="match status" value="1"/>
</dbReference>
<dbReference type="PROSITE" id="PS50885">
    <property type="entry name" value="HAMP"/>
    <property type="match status" value="1"/>
</dbReference>
<keyword evidence="7 14" id="KW-0418">Kinase</keyword>
<comment type="subcellular location">
    <subcellularLocation>
        <location evidence="2">Cell membrane</location>
    </subcellularLocation>
</comment>
<dbReference type="Pfam" id="PF00512">
    <property type="entry name" value="HisKA"/>
    <property type="match status" value="1"/>
</dbReference>
<dbReference type="PRINTS" id="PR00344">
    <property type="entry name" value="BCTRLSENSOR"/>
</dbReference>
<feature type="domain" description="HAMP" evidence="13">
    <location>
        <begin position="320"/>
        <end position="372"/>
    </location>
</feature>
<evidence type="ECO:0000256" key="9">
    <source>
        <dbReference type="ARBA" id="ARBA00023012"/>
    </source>
</evidence>
<evidence type="ECO:0000256" key="2">
    <source>
        <dbReference type="ARBA" id="ARBA00004236"/>
    </source>
</evidence>
<evidence type="ECO:0000256" key="1">
    <source>
        <dbReference type="ARBA" id="ARBA00000085"/>
    </source>
</evidence>
<evidence type="ECO:0000256" key="10">
    <source>
        <dbReference type="ARBA" id="ARBA00023136"/>
    </source>
</evidence>
<dbReference type="InterPro" id="IPR036890">
    <property type="entry name" value="HATPase_C_sf"/>
</dbReference>
<dbReference type="GO" id="GO:0016301">
    <property type="term" value="F:kinase activity"/>
    <property type="evidence" value="ECO:0007669"/>
    <property type="project" value="UniProtKB-KW"/>
</dbReference>
<dbReference type="SUPFAM" id="SSF47384">
    <property type="entry name" value="Homodimeric domain of signal transducing histidine kinase"/>
    <property type="match status" value="1"/>
</dbReference>
<evidence type="ECO:0000259" key="13">
    <source>
        <dbReference type="PROSITE" id="PS50885"/>
    </source>
</evidence>
<feature type="domain" description="Histidine kinase" evidence="12">
    <location>
        <begin position="380"/>
        <end position="594"/>
    </location>
</feature>
<dbReference type="InterPro" id="IPR003594">
    <property type="entry name" value="HATPase_dom"/>
</dbReference>
<keyword evidence="8 11" id="KW-1133">Transmembrane helix</keyword>
<evidence type="ECO:0000256" key="3">
    <source>
        <dbReference type="ARBA" id="ARBA00012438"/>
    </source>
</evidence>
<dbReference type="PANTHER" id="PTHR45436:SF5">
    <property type="entry name" value="SENSOR HISTIDINE KINASE TRCS"/>
    <property type="match status" value="1"/>
</dbReference>
<dbReference type="SMART" id="SM00304">
    <property type="entry name" value="HAMP"/>
    <property type="match status" value="1"/>
</dbReference>
<comment type="catalytic activity">
    <reaction evidence="1">
        <text>ATP + protein L-histidine = ADP + protein N-phospho-L-histidine.</text>
        <dbReference type="EC" id="2.7.13.3"/>
    </reaction>
</comment>
<dbReference type="InterPro" id="IPR050428">
    <property type="entry name" value="TCS_sensor_his_kinase"/>
</dbReference>
<proteinExistence type="predicted"/>
<keyword evidence="4" id="KW-0597">Phosphoprotein</keyword>
<evidence type="ECO:0000256" key="7">
    <source>
        <dbReference type="ARBA" id="ARBA00022777"/>
    </source>
</evidence>
<dbReference type="Gene3D" id="6.10.340.10">
    <property type="match status" value="1"/>
</dbReference>
<dbReference type="CDD" id="cd06225">
    <property type="entry name" value="HAMP"/>
    <property type="match status" value="1"/>
</dbReference>
<name>A0ABX6A0W1_STRTE</name>
<geneLocation type="plasmid" evidence="14 15">
    <name>unnamed1</name>
</geneLocation>
<evidence type="ECO:0000313" key="14">
    <source>
        <dbReference type="EMBL" id="QER90573.1"/>
    </source>
</evidence>
<evidence type="ECO:0000256" key="5">
    <source>
        <dbReference type="ARBA" id="ARBA00022679"/>
    </source>
</evidence>
<dbReference type="SUPFAM" id="SSF55874">
    <property type="entry name" value="ATPase domain of HSP90 chaperone/DNA topoisomerase II/histidine kinase"/>
    <property type="match status" value="1"/>
</dbReference>
<dbReference type="InterPro" id="IPR004358">
    <property type="entry name" value="Sig_transdc_His_kin-like_C"/>
</dbReference>
<gene>
    <name evidence="14" type="ORF">F3L20_33345</name>
</gene>
<sequence length="605" mass="64624">MRGRWRCAARRTGCRGLLVRLLTVSALVAVCSVAATTWIAVRTTSGAIKKQQGQLLADDTLLLDVLTGYAATHANWDGVAPVVRDLAHRTGRRVALTTQNGALIADSSPQSGALPEQAWAIVDPLSVNRADPIDPRATGPFRLTGRERRTLEGYALQQVQCLRGLGVETAVAYTPSGRPTIRTFTASNDDSAAVCDSGRLARPTPTERIALRRLDSLVNGCLHHTGLTAVEVLPDFSWRQAPTEPGPASKGGARQIQPCITEGRKTLLRACVSPPARLFFASPETTSQRFRPSGTNLARVAGAAGLVLVLAFGVSVLAATRLVRPLHALTAAAQRLKDGDDTVRVPITTSDEIGRLTETFNDMAAHRNRLEQERRAMVGDVAHELRTPLSNIRGWVEAAQDGHTPADEEFLSSLHEEAVLLQHVIDDLQDLAAAEAGRLRLHPEQFEAGELIAQIATAHRAQADAAGVRLTATAPAECWLHGDPVRLRQAVGNLVSNAVRHTPPGGSVDVRLMIAADAAVIEVADTGTGISPQDLPRVFDRFWRADKSRSRDTGGSGLGLAIVRKLTEAHGGNVGVRSEVGIGTTFTLRLPEAAVEQRTVQSSGA</sequence>
<dbReference type="Gene3D" id="1.10.287.130">
    <property type="match status" value="1"/>
</dbReference>
<keyword evidence="14" id="KW-0614">Plasmid</keyword>
<keyword evidence="6 11" id="KW-0812">Transmembrane</keyword>
<evidence type="ECO:0000259" key="12">
    <source>
        <dbReference type="PROSITE" id="PS50109"/>
    </source>
</evidence>
<keyword evidence="9" id="KW-0902">Two-component regulatory system</keyword>
<evidence type="ECO:0000256" key="4">
    <source>
        <dbReference type="ARBA" id="ARBA00022553"/>
    </source>
</evidence>
<dbReference type="EC" id="2.7.13.3" evidence="3"/>
<dbReference type="SMART" id="SM00387">
    <property type="entry name" value="HATPase_c"/>
    <property type="match status" value="1"/>
</dbReference>
<dbReference type="SUPFAM" id="SSF158472">
    <property type="entry name" value="HAMP domain-like"/>
    <property type="match status" value="1"/>
</dbReference>
<dbReference type="Proteomes" id="UP000324308">
    <property type="component" value="Plasmid unnamed1"/>
</dbReference>
<evidence type="ECO:0000256" key="6">
    <source>
        <dbReference type="ARBA" id="ARBA00022692"/>
    </source>
</evidence>
<feature type="transmembrane region" description="Helical" evidence="11">
    <location>
        <begin position="21"/>
        <end position="41"/>
    </location>
</feature>
<evidence type="ECO:0000256" key="11">
    <source>
        <dbReference type="SAM" id="Phobius"/>
    </source>
</evidence>
<evidence type="ECO:0000313" key="15">
    <source>
        <dbReference type="Proteomes" id="UP000324308"/>
    </source>
</evidence>
<protein>
    <recommendedName>
        <fullName evidence="3">histidine kinase</fullName>
        <ecNumber evidence="3">2.7.13.3</ecNumber>
    </recommendedName>
</protein>
<dbReference type="InterPro" id="IPR036097">
    <property type="entry name" value="HisK_dim/P_sf"/>
</dbReference>
<dbReference type="SMART" id="SM00388">
    <property type="entry name" value="HisKA"/>
    <property type="match status" value="1"/>
</dbReference>
<dbReference type="InterPro" id="IPR005467">
    <property type="entry name" value="His_kinase_dom"/>
</dbReference>
<accession>A0ABX6A0W1</accession>
<organism evidence="14 15">
    <name type="scientific">Streptomyces tendae</name>
    <dbReference type="NCBI Taxonomy" id="1932"/>
    <lineage>
        <taxon>Bacteria</taxon>
        <taxon>Bacillati</taxon>
        <taxon>Actinomycetota</taxon>
        <taxon>Actinomycetes</taxon>
        <taxon>Kitasatosporales</taxon>
        <taxon>Streptomycetaceae</taxon>
        <taxon>Streptomyces</taxon>
    </lineage>
</organism>
<dbReference type="PROSITE" id="PS50109">
    <property type="entry name" value="HIS_KIN"/>
    <property type="match status" value="1"/>
</dbReference>